<keyword evidence="2" id="KW-0472">Membrane</keyword>
<keyword evidence="4" id="KW-1185">Reference proteome</keyword>
<dbReference type="GO" id="GO:0019991">
    <property type="term" value="P:septate junction assembly"/>
    <property type="evidence" value="ECO:0007669"/>
    <property type="project" value="TreeGrafter"/>
</dbReference>
<evidence type="ECO:0000313" key="3">
    <source>
        <dbReference type="EMBL" id="KYM97100.1"/>
    </source>
</evidence>
<feature type="transmembrane region" description="Helical" evidence="2">
    <location>
        <begin position="96"/>
        <end position="117"/>
    </location>
</feature>
<dbReference type="AlphaFoldDB" id="A0A195C8S3"/>
<feature type="region of interest" description="Disordered" evidence="1">
    <location>
        <begin position="173"/>
        <end position="207"/>
    </location>
</feature>
<evidence type="ECO:0000256" key="2">
    <source>
        <dbReference type="SAM" id="Phobius"/>
    </source>
</evidence>
<feature type="transmembrane region" description="Helical" evidence="2">
    <location>
        <begin position="24"/>
        <end position="44"/>
    </location>
</feature>
<dbReference type="GO" id="GO:0035159">
    <property type="term" value="P:regulation of tube length, open tracheal system"/>
    <property type="evidence" value="ECO:0007669"/>
    <property type="project" value="TreeGrafter"/>
</dbReference>
<evidence type="ECO:0000313" key="4">
    <source>
        <dbReference type="Proteomes" id="UP000078542"/>
    </source>
</evidence>
<keyword evidence="2" id="KW-1133">Transmembrane helix</keyword>
<proteinExistence type="predicted"/>
<dbReference type="GO" id="GO:0060857">
    <property type="term" value="P:establishment of glial blood-brain barrier"/>
    <property type="evidence" value="ECO:0007669"/>
    <property type="project" value="TreeGrafter"/>
</dbReference>
<organism evidence="3 4">
    <name type="scientific">Cyphomyrmex costatus</name>
    <dbReference type="NCBI Taxonomy" id="456900"/>
    <lineage>
        <taxon>Eukaryota</taxon>
        <taxon>Metazoa</taxon>
        <taxon>Ecdysozoa</taxon>
        <taxon>Arthropoda</taxon>
        <taxon>Hexapoda</taxon>
        <taxon>Insecta</taxon>
        <taxon>Pterygota</taxon>
        <taxon>Neoptera</taxon>
        <taxon>Endopterygota</taxon>
        <taxon>Hymenoptera</taxon>
        <taxon>Apocrita</taxon>
        <taxon>Aculeata</taxon>
        <taxon>Formicoidea</taxon>
        <taxon>Formicidae</taxon>
        <taxon>Myrmicinae</taxon>
        <taxon>Cyphomyrmex</taxon>
    </lineage>
</organism>
<protein>
    <submittedName>
        <fullName evidence="3">Uncharacterized protein</fullName>
    </submittedName>
</protein>
<feature type="transmembrane region" description="Helical" evidence="2">
    <location>
        <begin position="123"/>
        <end position="144"/>
    </location>
</feature>
<reference evidence="3 4" key="1">
    <citation type="submission" date="2016-03" db="EMBL/GenBank/DDBJ databases">
        <title>Cyphomyrmex costatus WGS genome.</title>
        <authorList>
            <person name="Nygaard S."/>
            <person name="Hu H."/>
            <person name="Boomsma J."/>
            <person name="Zhang G."/>
        </authorList>
    </citation>
    <scope>NUCLEOTIDE SEQUENCE [LARGE SCALE GENOMIC DNA]</scope>
    <source>
        <strain evidence="3">MS0001</strain>
        <tissue evidence="3">Whole body</tissue>
    </source>
</reference>
<accession>A0A195C8S3</accession>
<dbReference type="PANTHER" id="PTHR36694:SF11">
    <property type="entry name" value="LP21121P-RELATED"/>
    <property type="match status" value="1"/>
</dbReference>
<keyword evidence="2" id="KW-0812">Transmembrane</keyword>
<feature type="compositionally biased region" description="Basic and acidic residues" evidence="1">
    <location>
        <begin position="190"/>
        <end position="203"/>
    </location>
</feature>
<name>A0A195C8S3_9HYME</name>
<feature type="transmembrane region" description="Helical" evidence="2">
    <location>
        <begin position="64"/>
        <end position="89"/>
    </location>
</feature>
<sequence length="332" mass="37066">MAIVESYWTPCVWSNSVKTGCKAIAFYTVAISIVLITLISYQLAGGDSTQLYNPLFEADVRGSMQVVGGFLIFYLVLLIICALLMVYGVKEGVRGWLLPWLIGWFIVCLFQLAFGLWLLGGYYIYLDSVFATLCNWLWMSYNVLLTRGTHAGFSAGYFNADVSMQPPEDHPAVILPTTAQTRNPPKRRREKDPSSVDGEKGTDSSDEISGTALNRRCLHFEYLITETYQVYRLLRNCSVDGAKTRLVVGVLLRVGGVDDQLDHGNTSVVRADPMIQRPVTPNDIVMQRLHRETKEAATRWWGPYKGARKAGETIVRKSAMAQANVLSHAMGH</sequence>
<dbReference type="Proteomes" id="UP000078542">
    <property type="component" value="Unassembled WGS sequence"/>
</dbReference>
<dbReference type="PANTHER" id="PTHR36694">
    <property type="entry name" value="PASIFLORA 1, ISOFORM A-RELATED"/>
    <property type="match status" value="1"/>
</dbReference>
<dbReference type="EMBL" id="KQ978081">
    <property type="protein sequence ID" value="KYM97100.1"/>
    <property type="molecule type" value="Genomic_DNA"/>
</dbReference>
<dbReference type="GO" id="GO:0005886">
    <property type="term" value="C:plasma membrane"/>
    <property type="evidence" value="ECO:0007669"/>
    <property type="project" value="TreeGrafter"/>
</dbReference>
<dbReference type="STRING" id="456900.A0A195C8S3"/>
<gene>
    <name evidence="3" type="ORF">ALC62_12208</name>
</gene>
<evidence type="ECO:0000256" key="1">
    <source>
        <dbReference type="SAM" id="MobiDB-lite"/>
    </source>
</evidence>